<evidence type="ECO:0000259" key="15">
    <source>
        <dbReference type="Pfam" id="PF01433"/>
    </source>
</evidence>
<feature type="domain" description="Peptidase M1 membrane alanine aminopeptidase" evidence="15">
    <location>
        <begin position="291"/>
        <end position="487"/>
    </location>
</feature>
<dbReference type="InterPro" id="IPR045357">
    <property type="entry name" value="Aminopeptidase_N-like_N"/>
</dbReference>
<dbReference type="AlphaFoldDB" id="A0A061A2P0"/>
<evidence type="ECO:0000256" key="7">
    <source>
        <dbReference type="ARBA" id="ARBA00022670"/>
    </source>
</evidence>
<evidence type="ECO:0000313" key="17">
    <source>
        <dbReference type="EMBL" id="CDR09659.1"/>
    </source>
</evidence>
<dbReference type="InterPro" id="IPR001930">
    <property type="entry name" value="Peptidase_M1"/>
</dbReference>
<evidence type="ECO:0000256" key="10">
    <source>
        <dbReference type="ARBA" id="ARBA00022833"/>
    </source>
</evidence>
<keyword evidence="14" id="KW-0732">Signal</keyword>
<evidence type="ECO:0000256" key="1">
    <source>
        <dbReference type="ARBA" id="ARBA00000098"/>
    </source>
</evidence>
<dbReference type="GO" id="GO:0016020">
    <property type="term" value="C:membrane"/>
    <property type="evidence" value="ECO:0007669"/>
    <property type="project" value="TreeGrafter"/>
</dbReference>
<keyword evidence="19" id="KW-1185">Reference proteome</keyword>
<keyword evidence="7" id="KW-0645">Protease</keyword>
<reference evidence="18 19" key="2">
    <citation type="submission" date="2021-03" db="EMBL/GenBank/DDBJ databases">
        <title>Genomic Encyclopedia of Type Strains, Phase IV (KMG-IV): sequencing the most valuable type-strain genomes for metagenomic binning, comparative biology and taxonomic classification.</title>
        <authorList>
            <person name="Goeker M."/>
        </authorList>
    </citation>
    <scope>NUCLEOTIDE SEQUENCE [LARGE SCALE GENOMIC DNA]</scope>
    <source>
        <strain evidence="18 19">DSM 41954</strain>
    </source>
</reference>
<dbReference type="InterPro" id="IPR027268">
    <property type="entry name" value="Peptidase_M4/M1_CTD_sf"/>
</dbReference>
<name>A0A061A2P0_9ACTN</name>
<evidence type="ECO:0000256" key="4">
    <source>
        <dbReference type="ARBA" id="ARBA00012564"/>
    </source>
</evidence>
<dbReference type="GO" id="GO:0008270">
    <property type="term" value="F:zinc ion binding"/>
    <property type="evidence" value="ECO:0007669"/>
    <property type="project" value="InterPro"/>
</dbReference>
<dbReference type="PANTHER" id="PTHR11533">
    <property type="entry name" value="PROTEASE M1 ZINC METALLOPROTEASE"/>
    <property type="match status" value="1"/>
</dbReference>
<dbReference type="GO" id="GO:0005615">
    <property type="term" value="C:extracellular space"/>
    <property type="evidence" value="ECO:0007669"/>
    <property type="project" value="TreeGrafter"/>
</dbReference>
<dbReference type="Pfam" id="PF17900">
    <property type="entry name" value="Peptidase_M1_N"/>
    <property type="match status" value="1"/>
</dbReference>
<evidence type="ECO:0000256" key="6">
    <source>
        <dbReference type="ARBA" id="ARBA00022438"/>
    </source>
</evidence>
<evidence type="ECO:0000256" key="2">
    <source>
        <dbReference type="ARBA" id="ARBA00001947"/>
    </source>
</evidence>
<accession>A0A061A2P0</accession>
<keyword evidence="9" id="KW-0378">Hydrolase</keyword>
<comment type="catalytic activity">
    <reaction evidence="1">
        <text>Release of an N-terminal amino acid, Xaa-|-Yaa- from a peptide, amide or arylamide. Xaa is preferably Ala, but may be most amino acids including Pro (slow action). When a terminal hydrophobic residue is followed by a prolyl residue, the two may be released as an intact Xaa-Pro dipeptide.</text>
        <dbReference type="EC" id="3.4.11.2"/>
    </reaction>
</comment>
<dbReference type="InterPro" id="IPR014782">
    <property type="entry name" value="Peptidase_M1_dom"/>
</dbReference>
<dbReference type="GO" id="GO:0005737">
    <property type="term" value="C:cytoplasm"/>
    <property type="evidence" value="ECO:0007669"/>
    <property type="project" value="TreeGrafter"/>
</dbReference>
<dbReference type="GO" id="GO:0042277">
    <property type="term" value="F:peptide binding"/>
    <property type="evidence" value="ECO:0007669"/>
    <property type="project" value="TreeGrafter"/>
</dbReference>
<evidence type="ECO:0000256" key="3">
    <source>
        <dbReference type="ARBA" id="ARBA00010136"/>
    </source>
</evidence>
<dbReference type="Pfam" id="PF01433">
    <property type="entry name" value="Peptidase_M1"/>
    <property type="match status" value="1"/>
</dbReference>
<evidence type="ECO:0000313" key="19">
    <source>
        <dbReference type="Proteomes" id="UP000756710"/>
    </source>
</evidence>
<dbReference type="GO" id="GO:0070006">
    <property type="term" value="F:metalloaminopeptidase activity"/>
    <property type="evidence" value="ECO:0007669"/>
    <property type="project" value="TreeGrafter"/>
</dbReference>
<dbReference type="Proteomes" id="UP000756710">
    <property type="component" value="Unassembled WGS sequence"/>
</dbReference>
<sequence>MSPAPAYRARRRTALIALAVSMAVSMAVMATAAAGPPGRAGAPGGVPASPGARTAGDRLLPYLGNGGYDVRSYDVGYTYRPGTTLMDSSVRIRATATQALSRFSLDAAVDEIKTVAVHGEPARFAVDKAGEKLDITPRQALEKGRPFDVDIAYRVDRSDNRARPGYPADPAPRLTPWVNKKDGFVVFGQPDRAHMFFPANDYPTDKARFTFRVTAPKGLQAVGIGTPRSRTTSGDDATTVFSTGDEISTQVVQFGVGHYKEIRGRGPHGLPLRSYVATDAYEAAKPLVDRVPDQLSWFGQELGRRFPLETYGVLGVPEGYLGVAFESATLSTFAVENLEGPAERLEPTMVHEMVHQYFGDALAVADWDTNWISEGHADYYQLRYEVHRGWRDLDTVLKARYEFDPEGRAQSGPPNRPKEAIDALVGANNAGVLMLAGLRHQVGDTVFKKIERTFFDRYRGRYADTRDYIEVANEISGRDFTAYVNGWLYDEKTPPMPGHPDWVAPKPPKGS</sequence>
<dbReference type="HOGENOM" id="CLU_014298_2_0_11"/>
<dbReference type="PANTHER" id="PTHR11533:SF174">
    <property type="entry name" value="PUROMYCIN-SENSITIVE AMINOPEPTIDASE-RELATED"/>
    <property type="match status" value="1"/>
</dbReference>
<comment type="cofactor">
    <cofactor evidence="2">
        <name>Zn(2+)</name>
        <dbReference type="ChEBI" id="CHEBI:29105"/>
    </cofactor>
</comment>
<evidence type="ECO:0000256" key="12">
    <source>
        <dbReference type="ARBA" id="ARBA00029811"/>
    </source>
</evidence>
<feature type="chain" id="PRO_5001593426" description="Aminopeptidase N" evidence="14">
    <location>
        <begin position="33"/>
        <end position="511"/>
    </location>
</feature>
<comment type="similarity">
    <text evidence="3">Belongs to the peptidase M1 family.</text>
</comment>
<keyword evidence="10" id="KW-0862">Zinc</keyword>
<keyword evidence="8" id="KW-0479">Metal-binding</keyword>
<dbReference type="RefSeq" id="WP_044574912.1">
    <property type="nucleotide sequence ID" value="NZ_BAABDR010000045.1"/>
</dbReference>
<evidence type="ECO:0000256" key="13">
    <source>
        <dbReference type="ARBA" id="ARBA00031533"/>
    </source>
</evidence>
<feature type="signal peptide" evidence="14">
    <location>
        <begin position="1"/>
        <end position="32"/>
    </location>
</feature>
<dbReference type="EMBL" id="LK022848">
    <property type="protein sequence ID" value="CDR09659.1"/>
    <property type="molecule type" value="Genomic_DNA"/>
</dbReference>
<dbReference type="EMBL" id="JAGGLR010000006">
    <property type="protein sequence ID" value="MBP2061520.1"/>
    <property type="molecule type" value="Genomic_DNA"/>
</dbReference>
<evidence type="ECO:0000256" key="5">
    <source>
        <dbReference type="ARBA" id="ARBA00015611"/>
    </source>
</evidence>
<evidence type="ECO:0000256" key="11">
    <source>
        <dbReference type="ARBA" id="ARBA00023049"/>
    </source>
</evidence>
<dbReference type="SUPFAM" id="SSF63737">
    <property type="entry name" value="Leukotriene A4 hydrolase N-terminal domain"/>
    <property type="match status" value="1"/>
</dbReference>
<dbReference type="SUPFAM" id="SSF55486">
    <property type="entry name" value="Metalloproteases ('zincins'), catalytic domain"/>
    <property type="match status" value="1"/>
</dbReference>
<dbReference type="InterPro" id="IPR042097">
    <property type="entry name" value="Aminopeptidase_N-like_N_sf"/>
</dbReference>
<reference evidence="17" key="1">
    <citation type="submission" date="2014-05" db="EMBL/GenBank/DDBJ databases">
        <authorList>
            <person name="Horn Fabian"/>
        </authorList>
    </citation>
    <scope>NUCLEOTIDE SEQUENCE</scope>
</reference>
<dbReference type="CDD" id="cd09603">
    <property type="entry name" value="M1_APN_like"/>
    <property type="match status" value="1"/>
</dbReference>
<evidence type="ECO:0000256" key="8">
    <source>
        <dbReference type="ARBA" id="ARBA00022723"/>
    </source>
</evidence>
<dbReference type="GO" id="GO:0006508">
    <property type="term" value="P:proteolysis"/>
    <property type="evidence" value="ECO:0007669"/>
    <property type="project" value="UniProtKB-KW"/>
</dbReference>
<dbReference type="Gene3D" id="2.60.40.1730">
    <property type="entry name" value="tricorn interacting facor f3 domain"/>
    <property type="match status" value="1"/>
</dbReference>
<dbReference type="PRINTS" id="PR00756">
    <property type="entry name" value="ALADIPTASE"/>
</dbReference>
<dbReference type="GO" id="GO:0016285">
    <property type="term" value="F:alanyl aminopeptidase activity"/>
    <property type="evidence" value="ECO:0007669"/>
    <property type="project" value="UniProtKB-EC"/>
</dbReference>
<gene>
    <name evidence="18" type="ORF">J2Z30_002529</name>
    <name evidence="17" type="ORF">SIRAN6262</name>
</gene>
<proteinExistence type="inferred from homology"/>
<feature type="domain" description="Aminopeptidase N-like N-terminal" evidence="16">
    <location>
        <begin position="73"/>
        <end position="249"/>
    </location>
</feature>
<keyword evidence="11" id="KW-0482">Metalloprotease</keyword>
<dbReference type="EC" id="3.4.11.2" evidence="4"/>
<evidence type="ECO:0000256" key="14">
    <source>
        <dbReference type="SAM" id="SignalP"/>
    </source>
</evidence>
<evidence type="ECO:0000259" key="16">
    <source>
        <dbReference type="Pfam" id="PF17900"/>
    </source>
</evidence>
<evidence type="ECO:0000256" key="9">
    <source>
        <dbReference type="ARBA" id="ARBA00022801"/>
    </source>
</evidence>
<dbReference type="InterPro" id="IPR050344">
    <property type="entry name" value="Peptidase_M1_aminopeptidases"/>
</dbReference>
<keyword evidence="6 17" id="KW-0031">Aminopeptidase</keyword>
<organism evidence="17">
    <name type="scientific">Streptomyces iranensis</name>
    <dbReference type="NCBI Taxonomy" id="576784"/>
    <lineage>
        <taxon>Bacteria</taxon>
        <taxon>Bacillati</taxon>
        <taxon>Actinomycetota</taxon>
        <taxon>Actinomycetes</taxon>
        <taxon>Kitasatosporales</taxon>
        <taxon>Streptomycetaceae</taxon>
        <taxon>Streptomyces</taxon>
        <taxon>Streptomyces violaceusniger group</taxon>
    </lineage>
</organism>
<dbReference type="Gene3D" id="1.10.390.10">
    <property type="entry name" value="Neutral Protease Domain 2"/>
    <property type="match status" value="1"/>
</dbReference>
<evidence type="ECO:0000313" key="18">
    <source>
        <dbReference type="EMBL" id="MBP2061520.1"/>
    </source>
</evidence>
<dbReference type="GO" id="GO:0043171">
    <property type="term" value="P:peptide catabolic process"/>
    <property type="evidence" value="ECO:0007669"/>
    <property type="project" value="TreeGrafter"/>
</dbReference>
<protein>
    <recommendedName>
        <fullName evidence="5">Aminopeptidase N</fullName>
        <ecNumber evidence="4">3.4.11.2</ecNumber>
    </recommendedName>
    <alternativeName>
        <fullName evidence="12">Alanine aminopeptidase</fullName>
    </alternativeName>
    <alternativeName>
        <fullName evidence="13">Lysyl aminopeptidase</fullName>
    </alternativeName>
</protein>